<organism evidence="1 2">
    <name type="scientific">Melia azedarach</name>
    <name type="common">Chinaberry tree</name>
    <dbReference type="NCBI Taxonomy" id="155640"/>
    <lineage>
        <taxon>Eukaryota</taxon>
        <taxon>Viridiplantae</taxon>
        <taxon>Streptophyta</taxon>
        <taxon>Embryophyta</taxon>
        <taxon>Tracheophyta</taxon>
        <taxon>Spermatophyta</taxon>
        <taxon>Magnoliopsida</taxon>
        <taxon>eudicotyledons</taxon>
        <taxon>Gunneridae</taxon>
        <taxon>Pentapetalae</taxon>
        <taxon>rosids</taxon>
        <taxon>malvids</taxon>
        <taxon>Sapindales</taxon>
        <taxon>Meliaceae</taxon>
        <taxon>Melia</taxon>
    </lineage>
</organism>
<name>A0ACC1WYX9_MELAZ</name>
<gene>
    <name evidence="1" type="ORF">OWV82_021345</name>
</gene>
<proteinExistence type="predicted"/>
<keyword evidence="2" id="KW-1185">Reference proteome</keyword>
<evidence type="ECO:0000313" key="1">
    <source>
        <dbReference type="EMBL" id="KAJ4704436.1"/>
    </source>
</evidence>
<comment type="caution">
    <text evidence="1">The sequence shown here is derived from an EMBL/GenBank/DDBJ whole genome shotgun (WGS) entry which is preliminary data.</text>
</comment>
<dbReference type="EMBL" id="CM051405">
    <property type="protein sequence ID" value="KAJ4704436.1"/>
    <property type="molecule type" value="Genomic_DNA"/>
</dbReference>
<sequence>MVGMTNSNSGEKYASLVYSVKAAMNLPSKLEFLRRLKQDLVDEEDTVLVSEILPRLFDLQSDSFAPVRKFVTEVIGEVGLKHTQILPEIVPVLISVLNDPMPAVARQAISCGLNLFSSTLEKIAIQGLHSSELDSSLESSWAWMLKFKDEIYSIAFQPGGGGVRLLALKFVEAVILLYTPDPNGSLKPPPHDENLVEFNISWLRGGHPVLNVGDMSIEASERLGLLLDQLRSPTVKSLSSLVIVVLINSLSAIARKRHAYYGRILSVLLDLDPPTSVIQGLHVSGPRHALKNALLACLKCTHRGASPWRDRLVGALKEMKAGDLAENALNQVCKTNGSVGEKKDDMEIKEEKPSVITCDPMQSNLGKKRSGAEDNSYLDGEDDMPGKRVRSTPGVSQALSHDQGPSTGSTAKGNGDSGPVQQLIAMFGALVAQGEKAISSLEILISSISADLLAEVVMANMCNLPLYHPQAEGDEESVLNMSIVGSDTGSKYPASFLANVLSLSSSFPPIASLLDGQQSMSSDTVKLQREEEFHAADVPDGDSVPDGITHEPETAMLPPVLLASSDVLPGMDNADLAISSDIRDVENLESDIPGLNTSARNDGFSETLVASSSATTDLEDASQEQVTSGRSPLDLPTVSTDRSDEISPKASITDPQNLISSTATSVSFSSPFVLPKMSAPIVKLTDEQKDHLQKLAYMRIVEAYKQIAVSGSSQVRFSLLACLGVEFPSELDPWKLLQGHILSDYMNHEGHELTLRVLYRLFGEAEEEHDFFSSTTAASAYEMFLLTVAETLRDSFLPSDKSLSRLLCEVPYLPKSILKLLEGLCSLGNFDKGEKELQSGDRVTQGLSAVWSLILLRPPLREGCLRIALQSAVHHLEEVRMKAIRLVANKLYPLSSIAQQIEDFAREILLSVINGDALEKKDAEGSTTEPQKDSDLEKPSNDHVSGSAFSKDISTDTHQSCASQSVPSLSIPEAQRCMSLYFALCTKKHSLFRQIFVHYKDASNVVKQAVQRHIPILVRTMGSSSELLEIISDPPGGSESLLMQVLQTLTEGTIPSPELIFTIRKLYDSKIKDVEILIPILPFLPGDEVLAIFPHFVSLSLDRFHIALARMLQGSSHSGPVLSPAEVLIAIHGIDPERDGIPLKKVTDACNACFEQRQIFTQQVLAKVLNQLVEQIPLPLLFMRTVLQAVGAFPALVDFIMEILSRLISKQIWKYPKLWVGFLKCAQLTQPQSFNVLLQLPPPQLENALHRIAALKAPLVTHASQPNIRSSLPRSVLAVLGIASDSQTSTSQAQTSQGQTGDISNSEQEAVPEKSKEESSNAS</sequence>
<accession>A0ACC1WYX9</accession>
<reference evidence="1 2" key="1">
    <citation type="journal article" date="2023" name="Science">
        <title>Complex scaffold remodeling in plant triterpene biosynthesis.</title>
        <authorList>
            <person name="De La Pena R."/>
            <person name="Hodgson H."/>
            <person name="Liu J.C."/>
            <person name="Stephenson M.J."/>
            <person name="Martin A.C."/>
            <person name="Owen C."/>
            <person name="Harkess A."/>
            <person name="Leebens-Mack J."/>
            <person name="Jimenez L.E."/>
            <person name="Osbourn A."/>
            <person name="Sattely E.S."/>
        </authorList>
    </citation>
    <scope>NUCLEOTIDE SEQUENCE [LARGE SCALE GENOMIC DNA]</scope>
    <source>
        <strain evidence="2">cv. JPN11</strain>
        <tissue evidence="1">Leaf</tissue>
    </source>
</reference>
<dbReference type="Proteomes" id="UP001164539">
    <property type="component" value="Chromosome 12"/>
</dbReference>
<evidence type="ECO:0000313" key="2">
    <source>
        <dbReference type="Proteomes" id="UP001164539"/>
    </source>
</evidence>
<protein>
    <submittedName>
        <fullName evidence="1">Symplekin</fullName>
    </submittedName>
</protein>